<comment type="catalytic activity">
    <reaction evidence="1">
        <text>1-(5-phospho-beta-D-ribosyl)-ATP + diphosphate = 5-phospho-alpha-D-ribose 1-diphosphate + ATP</text>
        <dbReference type="Rhea" id="RHEA:18473"/>
        <dbReference type="ChEBI" id="CHEBI:30616"/>
        <dbReference type="ChEBI" id="CHEBI:33019"/>
        <dbReference type="ChEBI" id="CHEBI:58017"/>
        <dbReference type="ChEBI" id="CHEBI:73183"/>
        <dbReference type="EC" id="2.4.2.17"/>
    </reaction>
</comment>
<keyword evidence="5" id="KW-0328">Glycosyltransferase</keyword>
<evidence type="ECO:0000256" key="7">
    <source>
        <dbReference type="ARBA" id="ARBA00023102"/>
    </source>
</evidence>
<keyword evidence="7" id="KW-0368">Histidine biosynthesis</keyword>
<evidence type="ECO:0000256" key="1">
    <source>
        <dbReference type="ARBA" id="ARBA00000915"/>
    </source>
</evidence>
<accession>A0ABW5B0A8</accession>
<dbReference type="RefSeq" id="WP_378320923.1">
    <property type="nucleotide sequence ID" value="NZ_JBHUHY010000015.1"/>
</dbReference>
<evidence type="ECO:0000256" key="8">
    <source>
        <dbReference type="ARBA" id="ARBA00024861"/>
    </source>
</evidence>
<evidence type="ECO:0000256" key="5">
    <source>
        <dbReference type="ARBA" id="ARBA00022676"/>
    </source>
</evidence>
<dbReference type="PANTHER" id="PTHR21403:SF8">
    <property type="entry name" value="ATP PHOSPHORIBOSYLTRANSFERASE"/>
    <property type="match status" value="1"/>
</dbReference>
<protein>
    <recommendedName>
        <fullName evidence="3">ATP phosphoribosyltransferase</fullName>
        <ecNumber evidence="3">2.4.2.17</ecNumber>
    </recommendedName>
</protein>
<dbReference type="Gene3D" id="3.40.190.10">
    <property type="entry name" value="Periplasmic binding protein-like II"/>
    <property type="match status" value="2"/>
</dbReference>
<reference evidence="11" key="1">
    <citation type="journal article" date="2019" name="Int. J. Syst. Evol. Microbiol.">
        <title>The Global Catalogue of Microorganisms (GCM) 10K type strain sequencing project: providing services to taxonomists for standard genome sequencing and annotation.</title>
        <authorList>
            <consortium name="The Broad Institute Genomics Platform"/>
            <consortium name="The Broad Institute Genome Sequencing Center for Infectious Disease"/>
            <person name="Wu L."/>
            <person name="Ma J."/>
        </authorList>
    </citation>
    <scope>NUCLEOTIDE SEQUENCE [LARGE SCALE GENOMIC DNA]</scope>
    <source>
        <strain evidence="11">DT92</strain>
    </source>
</reference>
<keyword evidence="11" id="KW-1185">Reference proteome</keyword>
<feature type="domain" description="ATP phosphoribosyltransferase catalytic" evidence="9">
    <location>
        <begin position="63"/>
        <end position="209"/>
    </location>
</feature>
<evidence type="ECO:0000256" key="3">
    <source>
        <dbReference type="ARBA" id="ARBA00011946"/>
    </source>
</evidence>
<comment type="pathway">
    <text evidence="2">Amino-acid biosynthesis; L-histidine biosynthesis; L-histidine from 5-phospho-alpha-D-ribose 1-diphosphate: step 1/9.</text>
</comment>
<evidence type="ECO:0000256" key="4">
    <source>
        <dbReference type="ARBA" id="ARBA00022605"/>
    </source>
</evidence>
<evidence type="ECO:0000259" key="9">
    <source>
        <dbReference type="Pfam" id="PF01634"/>
    </source>
</evidence>
<dbReference type="EMBL" id="JBHUHY010000015">
    <property type="protein sequence ID" value="MFD2187920.1"/>
    <property type="molecule type" value="Genomic_DNA"/>
</dbReference>
<evidence type="ECO:0000313" key="11">
    <source>
        <dbReference type="Proteomes" id="UP001597344"/>
    </source>
</evidence>
<evidence type="ECO:0000313" key="10">
    <source>
        <dbReference type="EMBL" id="MFD2187920.1"/>
    </source>
</evidence>
<dbReference type="InterPro" id="IPR018198">
    <property type="entry name" value="ATP_PRibTrfase_CS"/>
</dbReference>
<name>A0ABW5B0A8_9FLAO</name>
<comment type="caution">
    <text evidence="10">The sequence shown here is derived from an EMBL/GenBank/DDBJ whole genome shotgun (WGS) entry which is preliminary data.</text>
</comment>
<gene>
    <name evidence="10" type="ORF">ACFSJT_14040</name>
</gene>
<dbReference type="PANTHER" id="PTHR21403">
    <property type="entry name" value="ATP PHOSPHORIBOSYLTRANSFERASE ATP-PRTASE"/>
    <property type="match status" value="1"/>
</dbReference>
<dbReference type="SUPFAM" id="SSF53850">
    <property type="entry name" value="Periplasmic binding protein-like II"/>
    <property type="match status" value="1"/>
</dbReference>
<dbReference type="EC" id="2.4.2.17" evidence="3"/>
<organism evidence="10 11">
    <name type="scientific">Aquimarina celericrescens</name>
    <dbReference type="NCBI Taxonomy" id="1964542"/>
    <lineage>
        <taxon>Bacteria</taxon>
        <taxon>Pseudomonadati</taxon>
        <taxon>Bacteroidota</taxon>
        <taxon>Flavobacteriia</taxon>
        <taxon>Flavobacteriales</taxon>
        <taxon>Flavobacteriaceae</taxon>
        <taxon>Aquimarina</taxon>
    </lineage>
</organism>
<proteinExistence type="predicted"/>
<keyword evidence="6" id="KW-0808">Transferase</keyword>
<dbReference type="PROSITE" id="PS01316">
    <property type="entry name" value="ATP_P_PHORIBOSYLTR"/>
    <property type="match status" value="1"/>
</dbReference>
<sequence length="216" mass="25063">MRIKNIHQNTYKHVIGLGKGRGVEQYSWLFGYSDNKDFKKFLLSSATFFLDDVRNMLFVKARHSDLSWMLNNNYIDIALGSSVWFNEKSKFKSFDFFNKEVKPCRLSLISKTPLPIKDGLRVATRFIDIANTYFDNKGIEVKLIPMNGCHENALLLNFADAIIDIIETGRTIKHLQLIELEVLQYVSHKLYIKNTINATKIYKSLLDMIMEKKVSL</sequence>
<evidence type="ECO:0000256" key="6">
    <source>
        <dbReference type="ARBA" id="ARBA00022679"/>
    </source>
</evidence>
<comment type="function">
    <text evidence="8">Catalyzes the condensation of ATP and 5-phosphoribose 1-diphosphate to form N'-(5'-phosphoribosyl)-ATP (PR-ATP). Has a crucial role in the pathway because the rate of histidine biosynthesis seems to be controlled primarily by regulation of HisG enzymatic activity.</text>
</comment>
<keyword evidence="4" id="KW-0028">Amino-acid biosynthesis</keyword>
<dbReference type="InterPro" id="IPR001348">
    <property type="entry name" value="ATP_PRibTrfase_HisG"/>
</dbReference>
<dbReference type="Proteomes" id="UP001597344">
    <property type="component" value="Unassembled WGS sequence"/>
</dbReference>
<dbReference type="Pfam" id="PF01634">
    <property type="entry name" value="HisG"/>
    <property type="match status" value="1"/>
</dbReference>
<dbReference type="InterPro" id="IPR013820">
    <property type="entry name" value="ATP_PRibTrfase_cat"/>
</dbReference>
<evidence type="ECO:0000256" key="2">
    <source>
        <dbReference type="ARBA" id="ARBA00004667"/>
    </source>
</evidence>